<dbReference type="Proteomes" id="UP000008305">
    <property type="component" value="Chromosome"/>
</dbReference>
<protein>
    <recommendedName>
        <fullName evidence="3">Calcium binding EF-hand protein</fullName>
    </recommendedName>
</protein>
<sequence>MKRCRYNFEQALEDLERMKKISYGVSRSSKRDNKEVTEIREALKNLEDYLYRMSSSSHRQLDKALKESEFLISGVQNVFSFLENQENTLYQSLVDEYENIDKAYHKVQTHLHKALQAPEEEIENNETLHEEKQELFLNNLVEVKKDYSYELFFMSDEDNKRFYSEALSQIIYKQSKLHENVHENDPLTKTILWKSNEIKKSASSLVVKNDVMFRAFYPEALNHLNIEAIQKTHNAIMALFLSRYEATSVGHDPKKNNISYFNDFLLFLREARKDLHNDLKDLSCDQKRVKLLTSALSMGIFESKLVFEDVAHYLYYQITLPIQPEGTKKPLSSGQYLMDIYEELYRKFAKYPNGPLFKAIDRILESGTHHIFDPIILGMFPSLEGVLKFEDQQIDIIRSPSPVAQSSILYATCNEEFLGFLDEKVDRGEVTFILNIQNRVSRKERARCRVIEETLEQAEYVSHTQLFSFPNPEDLLENLEKIHGDIETFSEFFSILKEEFKKPGMNSSFFLSPLLEDPVQTFLELCCPVLKDAFFSKKKILFKNDKLLLLHLISYLLVFKSIEEINPNTIVVMSKDGLDYASVFVAGFAFFSKDTSWDEHSLKLLMTKILSPTLVSRDRLVFTSHIEIFSKFVNCLRKNRQTLSMIKPFFNYDIEKWEFSNYLDEFIEVSNKNNK</sequence>
<keyword evidence="2" id="KW-1185">Reference proteome</keyword>
<accession>A0AA34RC86</accession>
<dbReference type="GeneID" id="99718105"/>
<dbReference type="AlphaFoldDB" id="A0AA34RC86"/>
<dbReference type="KEGG" id="cpm:G5S_0039"/>
<gene>
    <name evidence="1" type="ordered locus">G5S_0039</name>
</gene>
<name>A0AA34RC86_CHLPE</name>
<organism evidence="1 2">
    <name type="scientific">Chlamydia pecorum (strain ATCC VR-628 / DSM 29919 / E58)</name>
    <name type="common">Chlamydophila pecorum</name>
    <dbReference type="NCBI Taxonomy" id="331635"/>
    <lineage>
        <taxon>Bacteria</taxon>
        <taxon>Pseudomonadati</taxon>
        <taxon>Chlamydiota</taxon>
        <taxon>Chlamydiia</taxon>
        <taxon>Chlamydiales</taxon>
        <taxon>Chlamydiaceae</taxon>
        <taxon>Chlamydia/Chlamydophila group</taxon>
        <taxon>Chlamydia</taxon>
    </lineage>
</organism>
<dbReference type="EMBL" id="CP002608">
    <property type="protein sequence ID" value="AEB41074.1"/>
    <property type="molecule type" value="Genomic_DNA"/>
</dbReference>
<dbReference type="RefSeq" id="WP_013712153.1">
    <property type="nucleotide sequence ID" value="NC_015408.1"/>
</dbReference>
<reference evidence="1 2" key="1">
    <citation type="journal article" date="2011" name="J. Bacteriol.">
        <title>Genome sequence of the obligate intracellular animal pathogen Chlamydia pecorum E58.</title>
        <authorList>
            <person name="Mojica S."/>
            <person name="Huot Creasy H."/>
            <person name="Daugherty S."/>
            <person name="Read T.D."/>
            <person name="Kim T."/>
            <person name="Kaltenboeck B."/>
            <person name="Bavoil P."/>
            <person name="Myers G.S."/>
        </authorList>
    </citation>
    <scope>NUCLEOTIDE SEQUENCE [LARGE SCALE GENOMIC DNA]</scope>
    <source>
        <strain evidence="1 2">E58</strain>
    </source>
</reference>
<evidence type="ECO:0008006" key="3">
    <source>
        <dbReference type="Google" id="ProtNLM"/>
    </source>
</evidence>
<proteinExistence type="predicted"/>
<evidence type="ECO:0000313" key="1">
    <source>
        <dbReference type="EMBL" id="AEB41074.1"/>
    </source>
</evidence>
<evidence type="ECO:0000313" key="2">
    <source>
        <dbReference type="Proteomes" id="UP000008305"/>
    </source>
</evidence>